<organism evidence="2 3">
    <name type="scientific">Ophiocordyceps australis</name>
    <dbReference type="NCBI Taxonomy" id="1399860"/>
    <lineage>
        <taxon>Eukaryota</taxon>
        <taxon>Fungi</taxon>
        <taxon>Dikarya</taxon>
        <taxon>Ascomycota</taxon>
        <taxon>Pezizomycotina</taxon>
        <taxon>Sordariomycetes</taxon>
        <taxon>Hypocreomycetidae</taxon>
        <taxon>Hypocreales</taxon>
        <taxon>Ophiocordycipitaceae</taxon>
        <taxon>Ophiocordyceps</taxon>
    </lineage>
</organism>
<comment type="caution">
    <text evidence="2">The sequence shown here is derived from an EMBL/GenBank/DDBJ whole genome shotgun (WGS) entry which is preliminary data.</text>
</comment>
<accession>A0A2C5XUK0</accession>
<protein>
    <submittedName>
        <fullName evidence="2">Uncharacterized protein</fullName>
    </submittedName>
</protein>
<dbReference type="Proteomes" id="UP000224854">
    <property type="component" value="Unassembled WGS sequence"/>
</dbReference>
<keyword evidence="3" id="KW-1185">Reference proteome</keyword>
<evidence type="ECO:0000313" key="2">
    <source>
        <dbReference type="EMBL" id="PHH58760.1"/>
    </source>
</evidence>
<dbReference type="EMBL" id="NJEU01002026">
    <property type="protein sequence ID" value="PHH58760.1"/>
    <property type="molecule type" value="Genomic_DNA"/>
</dbReference>
<dbReference type="AlphaFoldDB" id="A0A2C5XUK0"/>
<name>A0A2C5XUK0_9HYPO</name>
<evidence type="ECO:0000313" key="3">
    <source>
        <dbReference type="Proteomes" id="UP000224854"/>
    </source>
</evidence>
<reference evidence="2 3" key="1">
    <citation type="submission" date="2017-06" db="EMBL/GenBank/DDBJ databases">
        <title>Ant-infecting Ophiocordyceps genomes reveal a high diversity of potential behavioral manipulation genes and a possible major role for enterotoxins.</title>
        <authorList>
            <person name="De Bekker C."/>
            <person name="Evans H.C."/>
            <person name="Brachmann A."/>
            <person name="Hughes D.P."/>
        </authorList>
    </citation>
    <scope>NUCLEOTIDE SEQUENCE [LARGE SCALE GENOMIC DNA]</scope>
    <source>
        <strain evidence="2 3">1348a</strain>
    </source>
</reference>
<proteinExistence type="predicted"/>
<sequence length="95" mass="10864">MYNYGRELHLAREADAVRPMRFIGDFLLFLRRQLNDPGQTLDGTEHSGTDQDQEPALTLKRYMTNSVKTGNLDGPDLRPGARAGINVMEENDWRE</sequence>
<feature type="region of interest" description="Disordered" evidence="1">
    <location>
        <begin position="37"/>
        <end position="56"/>
    </location>
</feature>
<evidence type="ECO:0000256" key="1">
    <source>
        <dbReference type="SAM" id="MobiDB-lite"/>
    </source>
</evidence>
<gene>
    <name evidence="2" type="ORF">CDD82_2734</name>
</gene>